<comment type="caution">
    <text evidence="2">The sequence shown here is derived from an EMBL/GenBank/DDBJ whole genome shotgun (WGS) entry which is preliminary data.</text>
</comment>
<dbReference type="SUPFAM" id="SSF158682">
    <property type="entry name" value="TerB-like"/>
    <property type="match status" value="1"/>
</dbReference>
<proteinExistence type="predicted"/>
<dbReference type="InterPro" id="IPR007486">
    <property type="entry name" value="YebE"/>
</dbReference>
<dbReference type="Gene3D" id="1.10.3680.10">
    <property type="entry name" value="TerB-like"/>
    <property type="match status" value="1"/>
</dbReference>
<feature type="region of interest" description="Disordered" evidence="1">
    <location>
        <begin position="103"/>
        <end position="152"/>
    </location>
</feature>
<evidence type="ECO:0000313" key="2">
    <source>
        <dbReference type="EMBL" id="MQX35794.1"/>
    </source>
</evidence>
<dbReference type="Pfam" id="PF04391">
    <property type="entry name" value="DUF533"/>
    <property type="match status" value="1"/>
</dbReference>
<organism evidence="2 3">
    <name type="scientific">Roseospira navarrensis</name>
    <dbReference type="NCBI Taxonomy" id="140058"/>
    <lineage>
        <taxon>Bacteria</taxon>
        <taxon>Pseudomonadati</taxon>
        <taxon>Pseudomonadota</taxon>
        <taxon>Alphaproteobacteria</taxon>
        <taxon>Rhodospirillales</taxon>
        <taxon>Rhodospirillaceae</taxon>
        <taxon>Roseospira</taxon>
    </lineage>
</organism>
<feature type="region of interest" description="Disordered" evidence="1">
    <location>
        <begin position="12"/>
        <end position="56"/>
    </location>
</feature>
<protein>
    <submittedName>
        <fullName evidence="2">DUF533 domain-containing protein</fullName>
    </submittedName>
</protein>
<evidence type="ECO:0000256" key="1">
    <source>
        <dbReference type="SAM" id="MobiDB-lite"/>
    </source>
</evidence>
<feature type="compositionally biased region" description="Low complexity" evidence="1">
    <location>
        <begin position="103"/>
        <end position="114"/>
    </location>
</feature>
<accession>A0A7X1ZD25</accession>
<dbReference type="RefSeq" id="WP_153341641.1">
    <property type="nucleotide sequence ID" value="NZ_WIVE01000008.1"/>
</dbReference>
<sequence length="270" mass="27255">MFDAHRLLDQFLGTGQSGAHPPPAAGPQGAPPPQAPPSQAAPPPSRGASPWGGVAGGALAGGLAGVLLGSKKGRKVAGKVATYGGLAAVGGLAYKAYRDWQARQPQPGAGQASTTPPPAPATTGPSADPRAAGWTPPPADSGFLPPPSNPQAGQDLSLTLLRAMITAAKADGHIDGDEYRRIFEHLNALDLDADAKAFVMDELGRPMDVGALTAAATTPEIAAEIYAASLLAIDPDGPAEKGYLAMLAAQLRLDPALVDHLHATVAESTD</sequence>
<dbReference type="AlphaFoldDB" id="A0A7X1ZD25"/>
<dbReference type="EMBL" id="WIVE01000008">
    <property type="protein sequence ID" value="MQX35794.1"/>
    <property type="molecule type" value="Genomic_DNA"/>
</dbReference>
<gene>
    <name evidence="2" type="ORF">GHC57_04595</name>
</gene>
<dbReference type="OrthoDB" id="5459344at2"/>
<feature type="compositionally biased region" description="Pro residues" evidence="1">
    <location>
        <begin position="135"/>
        <end position="149"/>
    </location>
</feature>
<keyword evidence="3" id="KW-1185">Reference proteome</keyword>
<dbReference type="CDD" id="cd07178">
    <property type="entry name" value="terB_like_YebE"/>
    <property type="match status" value="1"/>
</dbReference>
<dbReference type="Proteomes" id="UP000434582">
    <property type="component" value="Unassembled WGS sequence"/>
</dbReference>
<name>A0A7X1ZD25_9PROT</name>
<evidence type="ECO:0000313" key="3">
    <source>
        <dbReference type="Proteomes" id="UP000434582"/>
    </source>
</evidence>
<dbReference type="InterPro" id="IPR029024">
    <property type="entry name" value="TerB-like"/>
</dbReference>
<feature type="compositionally biased region" description="Pro residues" evidence="1">
    <location>
        <begin position="20"/>
        <end position="45"/>
    </location>
</feature>
<reference evidence="2 3" key="1">
    <citation type="submission" date="2019-10" db="EMBL/GenBank/DDBJ databases">
        <title>Draft whole-genome sequence of the purple nonsulfur photosynthetic bacterium Roseospira navarrensis DSM 15114.</title>
        <authorList>
            <person name="Kyndt J.A."/>
            <person name="Meyer T.E."/>
        </authorList>
    </citation>
    <scope>NUCLEOTIDE SEQUENCE [LARGE SCALE GENOMIC DNA]</scope>
    <source>
        <strain evidence="2 3">DSM 15114</strain>
    </source>
</reference>